<keyword evidence="10 12" id="KW-0413">Isomerase</keyword>
<dbReference type="NCBIfam" id="TIGR00007">
    <property type="entry name" value="1-(5-phosphoribosyl)-5-[(5-phosphoribosylamino)methylideneamino]imidazole-4-carboxamide isomerase"/>
    <property type="match status" value="1"/>
</dbReference>
<feature type="active site" description="Proton acceptor" evidence="12">
    <location>
        <position position="7"/>
    </location>
</feature>
<evidence type="ECO:0000256" key="1">
    <source>
        <dbReference type="ARBA" id="ARBA00000901"/>
    </source>
</evidence>
<evidence type="ECO:0000256" key="13">
    <source>
        <dbReference type="RuleBase" id="RU003657"/>
    </source>
</evidence>
<dbReference type="PANTHER" id="PTHR43090">
    <property type="entry name" value="1-(5-PHOSPHORIBOSYL)-5-[(5-PHOSPHORIBOSYLAMINO)METHYLIDENEAMINO] IMIDAZOLE-4-CARBOXAMIDE ISOMERASE"/>
    <property type="match status" value="1"/>
</dbReference>
<evidence type="ECO:0000256" key="8">
    <source>
        <dbReference type="ARBA" id="ARBA00022605"/>
    </source>
</evidence>
<keyword evidence="8 12" id="KW-0028">Amino-acid biosynthesis</keyword>
<dbReference type="GO" id="GO:0000105">
    <property type="term" value="P:L-histidine biosynthetic process"/>
    <property type="evidence" value="ECO:0007669"/>
    <property type="project" value="UniProtKB-UniRule"/>
</dbReference>
<gene>
    <name evidence="12" type="primary">hisA</name>
    <name evidence="15" type="ORF">SAMN02910432_01656</name>
</gene>
<keyword evidence="7 12" id="KW-0963">Cytoplasm</keyword>
<dbReference type="SUPFAM" id="SSF51366">
    <property type="entry name" value="Ribulose-phoshate binding barrel"/>
    <property type="match status" value="1"/>
</dbReference>
<proteinExistence type="inferred from homology"/>
<evidence type="ECO:0000256" key="5">
    <source>
        <dbReference type="ARBA" id="ARBA00012550"/>
    </source>
</evidence>
<dbReference type="OrthoDB" id="9807749at2"/>
<evidence type="ECO:0000256" key="2">
    <source>
        <dbReference type="ARBA" id="ARBA00004496"/>
    </source>
</evidence>
<dbReference type="HAMAP" id="MF_01014">
    <property type="entry name" value="HisA"/>
    <property type="match status" value="1"/>
</dbReference>
<comment type="catalytic activity">
    <reaction evidence="1 12 14">
        <text>1-(5-phospho-beta-D-ribosyl)-5-[(5-phospho-beta-D-ribosylamino)methylideneamino]imidazole-4-carboxamide = 5-[(5-phospho-1-deoxy-D-ribulos-1-ylimino)methylamino]-1-(5-phospho-beta-D-ribosyl)imidazole-4-carboxamide</text>
        <dbReference type="Rhea" id="RHEA:15469"/>
        <dbReference type="ChEBI" id="CHEBI:58435"/>
        <dbReference type="ChEBI" id="CHEBI:58525"/>
        <dbReference type="EC" id="5.3.1.16"/>
    </reaction>
</comment>
<dbReference type="PANTHER" id="PTHR43090:SF2">
    <property type="entry name" value="1-(5-PHOSPHORIBOSYL)-5-[(5-PHOSPHORIBOSYLAMINO)METHYLIDENEAMINO] IMIDAZOLE-4-CARBOXAMIDE ISOMERASE"/>
    <property type="match status" value="1"/>
</dbReference>
<dbReference type="InterPro" id="IPR013785">
    <property type="entry name" value="Aldolase_TIM"/>
</dbReference>
<comment type="pathway">
    <text evidence="3 12 14">Amino-acid biosynthesis; L-histidine biosynthesis; L-histidine from 5-phospho-alpha-D-ribose 1-diphosphate: step 4/9.</text>
</comment>
<evidence type="ECO:0000256" key="6">
    <source>
        <dbReference type="ARBA" id="ARBA00018464"/>
    </source>
</evidence>
<dbReference type="EC" id="5.3.1.16" evidence="5 12"/>
<dbReference type="Gene3D" id="3.20.20.70">
    <property type="entry name" value="Aldolase class I"/>
    <property type="match status" value="1"/>
</dbReference>
<dbReference type="InterPro" id="IPR044524">
    <property type="entry name" value="Isoase_HisA-like"/>
</dbReference>
<dbReference type="AlphaFoldDB" id="A0A1I2SE72"/>
<organism evidence="15">
    <name type="scientific">Ligilactobacillus ruminis DSM 20403 = NBRC 102161</name>
    <dbReference type="NCBI Taxonomy" id="1423798"/>
    <lineage>
        <taxon>Bacteria</taxon>
        <taxon>Bacillati</taxon>
        <taxon>Bacillota</taxon>
        <taxon>Bacilli</taxon>
        <taxon>Lactobacillales</taxon>
        <taxon>Lactobacillaceae</taxon>
        <taxon>Ligilactobacillus</taxon>
    </lineage>
</organism>
<sequence>MIIPAIDLKDGHSVRLYQGDYAKQMLVAQVPEEQAKAIDEAGLNALHLVDLDGAKAKHPVNTETVRKIRRNFEGYIELGGGIRTLEDISACLEIGIDRVILGSVAVTDPELVKNALQKFGEEKIAIGIDGTNDKVAVNGWLEKTEVTLEELMKEMEAIGAKYFIVTDTSKDGTLAGPNIDLYRNLKKKFPNAVITASGGISGLADVKKLLFCGVREIIVGKALAAGRVTLEELSEVNRHAR</sequence>
<reference evidence="15" key="1">
    <citation type="submission" date="2016-10" db="EMBL/GenBank/DDBJ databases">
        <authorList>
            <person name="de Groot N.N."/>
        </authorList>
    </citation>
    <scope>NUCLEOTIDE SEQUENCE [LARGE SCALE GENOMIC DNA]</scope>
    <source>
        <strain evidence="15">DSM 20403</strain>
    </source>
</reference>
<dbReference type="FunFam" id="3.20.20.70:FF:000009">
    <property type="entry name" value="1-(5-phosphoribosyl)-5-[(5-phosphoribosylamino)methylideneamino] imidazole-4-carboxamide isomerase"/>
    <property type="match status" value="1"/>
</dbReference>
<dbReference type="GO" id="GO:0005737">
    <property type="term" value="C:cytoplasm"/>
    <property type="evidence" value="ECO:0007669"/>
    <property type="project" value="UniProtKB-SubCell"/>
</dbReference>
<dbReference type="RefSeq" id="WP_046922277.1">
    <property type="nucleotide sequence ID" value="NZ_AYYL01000041.1"/>
</dbReference>
<comment type="similarity">
    <text evidence="4 12 13">Belongs to the HisA/HisF family.</text>
</comment>
<dbReference type="GO" id="GO:0003949">
    <property type="term" value="F:1-(5-phosphoribosyl)-5-[(5-phosphoribosylamino)methylideneamino]imidazole-4-carboxamide isomerase activity"/>
    <property type="evidence" value="ECO:0007669"/>
    <property type="project" value="UniProtKB-UniRule"/>
</dbReference>
<dbReference type="GO" id="GO:0000162">
    <property type="term" value="P:L-tryptophan biosynthetic process"/>
    <property type="evidence" value="ECO:0007669"/>
    <property type="project" value="TreeGrafter"/>
</dbReference>
<evidence type="ECO:0000256" key="11">
    <source>
        <dbReference type="ARBA" id="ARBA00030547"/>
    </source>
</evidence>
<dbReference type="InterPro" id="IPR011060">
    <property type="entry name" value="RibuloseP-bd_barrel"/>
</dbReference>
<evidence type="ECO:0000256" key="7">
    <source>
        <dbReference type="ARBA" id="ARBA00022490"/>
    </source>
</evidence>
<dbReference type="CDD" id="cd04732">
    <property type="entry name" value="HisA"/>
    <property type="match status" value="1"/>
</dbReference>
<keyword evidence="9 12" id="KW-0368">Histidine biosynthesis</keyword>
<feature type="active site" description="Proton donor" evidence="12">
    <location>
        <position position="129"/>
    </location>
</feature>
<dbReference type="UniPathway" id="UPA00031">
    <property type="reaction ID" value="UER00009"/>
</dbReference>
<dbReference type="InterPro" id="IPR023016">
    <property type="entry name" value="HisA/PriA"/>
</dbReference>
<comment type="subcellular location">
    <subcellularLocation>
        <location evidence="2 12 14">Cytoplasm</location>
    </subcellularLocation>
</comment>
<evidence type="ECO:0000313" key="15">
    <source>
        <dbReference type="EMBL" id="SFG51112.1"/>
    </source>
</evidence>
<evidence type="ECO:0000256" key="9">
    <source>
        <dbReference type="ARBA" id="ARBA00023102"/>
    </source>
</evidence>
<dbReference type="InterPro" id="IPR006063">
    <property type="entry name" value="HisA_bact_arch"/>
</dbReference>
<evidence type="ECO:0000256" key="12">
    <source>
        <dbReference type="HAMAP-Rule" id="MF_01014"/>
    </source>
</evidence>
<accession>A0A1I2SE72</accession>
<evidence type="ECO:0000256" key="10">
    <source>
        <dbReference type="ARBA" id="ARBA00023235"/>
    </source>
</evidence>
<dbReference type="Pfam" id="PF00977">
    <property type="entry name" value="His_biosynth"/>
    <property type="match status" value="1"/>
</dbReference>
<dbReference type="EMBL" id="FOPI01000029">
    <property type="protein sequence ID" value="SFG51112.1"/>
    <property type="molecule type" value="Genomic_DNA"/>
</dbReference>
<evidence type="ECO:0000256" key="14">
    <source>
        <dbReference type="RuleBase" id="RU003658"/>
    </source>
</evidence>
<dbReference type="InterPro" id="IPR006062">
    <property type="entry name" value="His_biosynth"/>
</dbReference>
<dbReference type="Proteomes" id="UP000182635">
    <property type="component" value="Unassembled WGS sequence"/>
</dbReference>
<evidence type="ECO:0000256" key="3">
    <source>
        <dbReference type="ARBA" id="ARBA00005133"/>
    </source>
</evidence>
<protein>
    <recommendedName>
        <fullName evidence="6 12">1-(5-phosphoribosyl)-5-[(5-phosphoribosylamino)methylideneamino] imidazole-4-carboxamide isomerase</fullName>
        <ecNumber evidence="5 12">5.3.1.16</ecNumber>
    </recommendedName>
    <alternativeName>
        <fullName evidence="11 12">Phosphoribosylformimino-5-aminoimidazole carboxamide ribotide isomerase</fullName>
    </alternativeName>
</protein>
<evidence type="ECO:0000256" key="4">
    <source>
        <dbReference type="ARBA" id="ARBA00009667"/>
    </source>
</evidence>
<name>A0A1I2SE72_9LACO</name>